<organism evidence="1">
    <name type="scientific">Siphoviridae sp. ctoiW10</name>
    <dbReference type="NCBI Taxonomy" id="2827592"/>
    <lineage>
        <taxon>Viruses</taxon>
        <taxon>Duplodnaviria</taxon>
        <taxon>Heunggongvirae</taxon>
        <taxon>Uroviricota</taxon>
        <taxon>Caudoviricetes</taxon>
    </lineage>
</organism>
<accession>A0A8S5LPK7</accession>
<sequence length="74" mass="8376">MDITSDIPLNVIAKGRSLEAVLEKVMSSWRDANEIGSKAGLTEEDLFSRTFMCVAYRIYLMGVQDGMREDEENE</sequence>
<dbReference type="EMBL" id="BK015888">
    <property type="protein sequence ID" value="DAD71824.1"/>
    <property type="molecule type" value="Genomic_DNA"/>
</dbReference>
<reference evidence="1" key="1">
    <citation type="journal article" date="2021" name="Proc. Natl. Acad. Sci. U.S.A.">
        <title>A Catalog of Tens of Thousands of Viruses from Human Metagenomes Reveals Hidden Associations with Chronic Diseases.</title>
        <authorList>
            <person name="Tisza M.J."/>
            <person name="Buck C.B."/>
        </authorList>
    </citation>
    <scope>NUCLEOTIDE SEQUENCE</scope>
    <source>
        <strain evidence="1">CtoiW10</strain>
    </source>
</reference>
<proteinExistence type="predicted"/>
<protein>
    <submittedName>
        <fullName evidence="1">Uncharacterized protein</fullName>
    </submittedName>
</protein>
<name>A0A8S5LPK7_9CAUD</name>
<evidence type="ECO:0000313" key="1">
    <source>
        <dbReference type="EMBL" id="DAD71824.1"/>
    </source>
</evidence>